<dbReference type="Pfam" id="PF08662">
    <property type="entry name" value="eIF2A"/>
    <property type="match status" value="2"/>
</dbReference>
<evidence type="ECO:0000313" key="11">
    <source>
        <dbReference type="Proteomes" id="UP000221165"/>
    </source>
</evidence>
<dbReference type="HAMAP" id="MF_03001">
    <property type="entry name" value="eIF3b"/>
    <property type="match status" value="1"/>
</dbReference>
<dbReference type="SUPFAM" id="SSF54928">
    <property type="entry name" value="RNA-binding domain, RBD"/>
    <property type="match status" value="1"/>
</dbReference>
<dbReference type="InterPro" id="IPR012677">
    <property type="entry name" value="Nucleotide-bd_a/b_plait_sf"/>
</dbReference>
<dbReference type="SUPFAM" id="SSF82171">
    <property type="entry name" value="DPP6 N-terminal domain-like"/>
    <property type="match status" value="1"/>
</dbReference>
<comment type="similarity">
    <text evidence="6 7">Belongs to the eIF-3 subunit B family.</text>
</comment>
<evidence type="ECO:0000259" key="9">
    <source>
        <dbReference type="PROSITE" id="PS50102"/>
    </source>
</evidence>
<dbReference type="GO" id="GO:0005852">
    <property type="term" value="C:eukaryotic translation initiation factor 3 complex"/>
    <property type="evidence" value="ECO:0007669"/>
    <property type="project" value="UniProtKB-UniRule"/>
</dbReference>
<dbReference type="GO" id="GO:0003723">
    <property type="term" value="F:RNA binding"/>
    <property type="evidence" value="ECO:0007669"/>
    <property type="project" value="UniProtKB-UniRule"/>
</dbReference>
<comment type="function">
    <text evidence="7">Component of the eukaryotic translation initiation factor 3 (eIF-3) complex, which is involved in protein synthesis and, together with other initiation factors, stimulates binding of mRNA and methionyl-tRNAi to the 40S ribosome.</text>
</comment>
<dbReference type="InterPro" id="IPR035979">
    <property type="entry name" value="RBD_domain_sf"/>
</dbReference>
<evidence type="ECO:0000256" key="4">
    <source>
        <dbReference type="ARBA" id="ARBA00022884"/>
    </source>
</evidence>
<dbReference type="VEuPathDB" id="ToxoDB:CSUI_000550"/>
<dbReference type="PANTHER" id="PTHR14068">
    <property type="entry name" value="EUKARYOTIC TRANSLATION INITIATION FACTOR 3 EIF3 -RELATED"/>
    <property type="match status" value="1"/>
</dbReference>
<dbReference type="RefSeq" id="XP_067927239.1">
    <property type="nucleotide sequence ID" value="XM_068060784.1"/>
</dbReference>
<dbReference type="Gene3D" id="3.30.70.330">
    <property type="match status" value="1"/>
</dbReference>
<comment type="subunit">
    <text evidence="6 7">Component of the eukaryotic translation initiation factor 3 (eIF-3) complex.</text>
</comment>
<feature type="region of interest" description="Disordered" evidence="8">
    <location>
        <begin position="1"/>
        <end position="34"/>
    </location>
</feature>
<comment type="caution">
    <text evidence="10">The sequence shown here is derived from an EMBL/GenBank/DDBJ whole genome shotgun (WGS) entry which is preliminary data.</text>
</comment>
<sequence length="764" mass="89382">MVRVDKDDLPAEEQDLFEFLSDDSDDGEEDDHEERLREKLSQIEPLLQMDYTFPSTIVLVGVPKVGKDKHEKLEKVLVKKITEELTKKDAESGGHEGLSISMPVNEETGMTKGFCFITFSSQFNAQHAAHHLNNLVLDAKHTFRAALLDDFDEIVTRGADYRPPIKLLGFTRENFRWWLLDPRGREQFVIRYADETEIYWHDPIERDCSVLVYDGHRERADGKRVWTDFRVQWSPQGSFLATFHRPGIALWAGENFEKKVRFEHKDVKQIEFSPKETYVLTWDGSPAPLRSEKAVRIWKVMTGQLLRQFATPPHAPRGGDAFPHFLFSHDDRYVARMGEKELYVYQMECDDDPDAVDGDKTETDKTKKGDRCAVRLLRDPKDGKLSSLKYPLETFEWSPTENVISIWIKGSEDAPGRLLLAEIPTRRELSSKNVYNVKGASMHWQSKGDFLCLRTVVFKKTGKKGRKEFTQLEIFRMREKAIPVDNVQLNDVALQLHWEEGYSKRFALVVQDEQTNSQALRFYRVCDASEDGKRDTILIYSFDISSYMNYMQWSPFGSYFVLASLGLDGTLLFCCLNEQDTVQVLHMDEHFMVNEVKWSACGRYLSTAVALSMLPTGNNFRLGSNTGYNIWTFQGKLQYKCQKEKFYQFLWRPHPPSLLKKEKVEEIKKKMKDYRQVVHFSCGKRYEAEDEKLRHEQRAAFIRQRKEEMDEFTKVLDHLNQWKVQHPLYDEWQLARESFDAQFDWEDKEEVIEEELEVKEEIIT</sequence>
<dbReference type="GO" id="GO:0031369">
    <property type="term" value="F:translation initiation factor binding"/>
    <property type="evidence" value="ECO:0007669"/>
    <property type="project" value="InterPro"/>
</dbReference>
<feature type="compositionally biased region" description="Acidic residues" evidence="8">
    <location>
        <begin position="10"/>
        <end position="32"/>
    </location>
</feature>
<dbReference type="EMBL" id="MIGC01000210">
    <property type="protein sequence ID" value="PHJ25593.1"/>
    <property type="molecule type" value="Genomic_DNA"/>
</dbReference>
<proteinExistence type="inferred from homology"/>
<organism evidence="10 11">
    <name type="scientific">Cystoisospora suis</name>
    <dbReference type="NCBI Taxonomy" id="483139"/>
    <lineage>
        <taxon>Eukaryota</taxon>
        <taxon>Sar</taxon>
        <taxon>Alveolata</taxon>
        <taxon>Apicomplexa</taxon>
        <taxon>Conoidasida</taxon>
        <taxon>Coccidia</taxon>
        <taxon>Eucoccidiorida</taxon>
        <taxon>Eimeriorina</taxon>
        <taxon>Sarcocystidae</taxon>
        <taxon>Cystoisospora</taxon>
    </lineage>
</organism>
<accession>A0A2C6LGB1</accession>
<dbReference type="GO" id="GO:0001732">
    <property type="term" value="P:formation of cytoplasmic translation initiation complex"/>
    <property type="evidence" value="ECO:0007669"/>
    <property type="project" value="UniProtKB-UniRule"/>
</dbReference>
<comment type="function">
    <text evidence="6">RNA-binding component of the eukaryotic translation initiation factor 3 (eIF-3) complex, which is involved in protein synthesis of a specialized repertoire of mRNAs and, together with other initiation factors, stimulates binding of mRNA and methionyl-tRNAi to the 40S ribosome. The eIF-3 complex specifically targets and initiates translation of a subset of mRNAs involved in cell proliferation.</text>
</comment>
<keyword evidence="11" id="KW-1185">Reference proteome</keyword>
<keyword evidence="4 6" id="KW-0694">RNA-binding</keyword>
<dbReference type="Pfam" id="PF00076">
    <property type="entry name" value="RRM_1"/>
    <property type="match status" value="1"/>
</dbReference>
<dbReference type="InterPro" id="IPR011400">
    <property type="entry name" value="EIF3B"/>
</dbReference>
<comment type="subcellular location">
    <subcellularLocation>
        <location evidence="1 6 7">Cytoplasm</location>
    </subcellularLocation>
</comment>
<evidence type="ECO:0000256" key="1">
    <source>
        <dbReference type="ARBA" id="ARBA00004496"/>
    </source>
</evidence>
<dbReference type="Gene3D" id="2.130.10.10">
    <property type="entry name" value="YVTN repeat-like/Quinoprotein amine dehydrogenase"/>
    <property type="match status" value="1"/>
</dbReference>
<dbReference type="GO" id="GO:0003743">
    <property type="term" value="F:translation initiation factor activity"/>
    <property type="evidence" value="ECO:0007669"/>
    <property type="project" value="UniProtKB-UniRule"/>
</dbReference>
<dbReference type="InterPro" id="IPR034363">
    <property type="entry name" value="eIF3B_RRM"/>
</dbReference>
<dbReference type="PANTHER" id="PTHR14068:SF0">
    <property type="entry name" value="EUKARYOTIC TRANSLATION INITIATION FACTOR 3 SUBUNIT B"/>
    <property type="match status" value="1"/>
</dbReference>
<dbReference type="GO" id="GO:0016282">
    <property type="term" value="C:eukaryotic 43S preinitiation complex"/>
    <property type="evidence" value="ECO:0007669"/>
    <property type="project" value="UniProtKB-UniRule"/>
</dbReference>
<dbReference type="InterPro" id="IPR015943">
    <property type="entry name" value="WD40/YVTN_repeat-like_dom_sf"/>
</dbReference>
<dbReference type="OrthoDB" id="10250414at2759"/>
<keyword evidence="2 6" id="KW-0963">Cytoplasm</keyword>
<reference evidence="10 11" key="1">
    <citation type="journal article" date="2017" name="Int. J. Parasitol.">
        <title>The genome of the protozoan parasite Cystoisospora suis and a reverse vaccinology approach to identify vaccine candidates.</title>
        <authorList>
            <person name="Palmieri N."/>
            <person name="Shrestha A."/>
            <person name="Ruttkowski B."/>
            <person name="Beck T."/>
            <person name="Vogl C."/>
            <person name="Tomley F."/>
            <person name="Blake D.P."/>
            <person name="Joachim A."/>
        </authorList>
    </citation>
    <scope>NUCLEOTIDE SEQUENCE [LARGE SCALE GENOMIC DNA]</scope>
    <source>
        <strain evidence="10 11">Wien I</strain>
    </source>
</reference>
<keyword evidence="3 6" id="KW-0396">Initiation factor</keyword>
<gene>
    <name evidence="10" type="ORF">CSUI_000550</name>
</gene>
<evidence type="ECO:0000313" key="10">
    <source>
        <dbReference type="EMBL" id="PHJ25593.1"/>
    </source>
</evidence>
<dbReference type="Proteomes" id="UP000221165">
    <property type="component" value="Unassembled WGS sequence"/>
</dbReference>
<dbReference type="InterPro" id="IPR013979">
    <property type="entry name" value="TIF_beta_prop-like"/>
</dbReference>
<evidence type="ECO:0000256" key="6">
    <source>
        <dbReference type="HAMAP-Rule" id="MF_03001"/>
    </source>
</evidence>
<dbReference type="InterPro" id="IPR000504">
    <property type="entry name" value="RRM_dom"/>
</dbReference>
<dbReference type="PROSITE" id="PS50102">
    <property type="entry name" value="RRM"/>
    <property type="match status" value="1"/>
</dbReference>
<dbReference type="GO" id="GO:0033290">
    <property type="term" value="C:eukaryotic 48S preinitiation complex"/>
    <property type="evidence" value="ECO:0007669"/>
    <property type="project" value="UniProtKB-UniRule"/>
</dbReference>
<feature type="domain" description="RRM" evidence="9">
    <location>
        <begin position="55"/>
        <end position="150"/>
    </location>
</feature>
<keyword evidence="5 6" id="KW-0648">Protein biosynthesis</keyword>
<dbReference type="AlphaFoldDB" id="A0A2C6LGB1"/>
<dbReference type="PIRSF" id="PIRSF036424">
    <property type="entry name" value="eIF3b"/>
    <property type="match status" value="1"/>
</dbReference>
<evidence type="ECO:0000256" key="7">
    <source>
        <dbReference type="PIRNR" id="PIRNR036424"/>
    </source>
</evidence>
<evidence type="ECO:0000256" key="5">
    <source>
        <dbReference type="ARBA" id="ARBA00022917"/>
    </source>
</evidence>
<protein>
    <recommendedName>
        <fullName evidence="6 7">Eukaryotic translation initiation factor 3 subunit B</fullName>
        <shortName evidence="6 7">eIF3b</shortName>
    </recommendedName>
    <alternativeName>
        <fullName evidence="6">Eukaryotic translation initiation factor 3 subunit 9</fullName>
    </alternativeName>
</protein>
<evidence type="ECO:0000256" key="8">
    <source>
        <dbReference type="SAM" id="MobiDB-lite"/>
    </source>
</evidence>
<dbReference type="GeneID" id="94423995"/>
<dbReference type="CDD" id="cd12278">
    <property type="entry name" value="RRM_eIF3B"/>
    <property type="match status" value="1"/>
</dbReference>
<name>A0A2C6LGB1_9APIC</name>
<evidence type="ECO:0000256" key="3">
    <source>
        <dbReference type="ARBA" id="ARBA00022540"/>
    </source>
</evidence>
<evidence type="ECO:0000256" key="2">
    <source>
        <dbReference type="ARBA" id="ARBA00022490"/>
    </source>
</evidence>